<comment type="subcellular location">
    <subcellularLocation>
        <location evidence="1">Cell envelope</location>
    </subcellularLocation>
</comment>
<evidence type="ECO:0000313" key="8">
    <source>
        <dbReference type="Proteomes" id="UP000000771"/>
    </source>
</evidence>
<dbReference type="PANTHER" id="PTHR30290">
    <property type="entry name" value="PERIPLASMIC BINDING COMPONENT OF ABC TRANSPORTER"/>
    <property type="match status" value="1"/>
</dbReference>
<evidence type="ECO:0000256" key="1">
    <source>
        <dbReference type="ARBA" id="ARBA00004196"/>
    </source>
</evidence>
<dbReference type="GO" id="GO:0015833">
    <property type="term" value="P:peptide transport"/>
    <property type="evidence" value="ECO:0007669"/>
    <property type="project" value="TreeGrafter"/>
</dbReference>
<dbReference type="InterPro" id="IPR039424">
    <property type="entry name" value="SBP_5"/>
</dbReference>
<dbReference type="GO" id="GO:1904680">
    <property type="term" value="F:peptide transmembrane transporter activity"/>
    <property type="evidence" value="ECO:0007669"/>
    <property type="project" value="TreeGrafter"/>
</dbReference>
<evidence type="ECO:0000256" key="4">
    <source>
        <dbReference type="ARBA" id="ARBA00022729"/>
    </source>
</evidence>
<sequence length="608" mass="65711">MRHIRPSRRRLLLPLLVGATGFALAACGTSGAAEPSSASPHGVVTFAEQVGAAPNYIFPFTASQYFTVDNTSQFQFLMYRPLYFFGVAGRPVINAELSLAALPVYSNNDTTVTITLKHYMWSDGEPVTSRDVIFWMNLLKANKANWAAYVPGAFPDNVASYSAPNASTVVFHLTGKVNPTWFTYNELSQITPLPIAWDRTSLSQPAPSPSAANLPDTTTSGAKAVYTFLNSQATNANAWASSPIWSVVDGPWKLKSSSTTGRMVFVPNPSYTGPVKPSLSEFVELPFTSDTAEFNTLRAGNGAITYGYVPSTALSQLGVVRSIGYRIEPWVEFGFNYFVENFNNPTYGPLFKQTYFRQAFQHLVDQPQWISTFLKGYGVPSYSPVPLAPANPYADAASRHNLYPYSISAAKSLLTSHGWTMVNGVMTCERPGTAATDCGAGIAKGFTLTLSLQYASGTTSITQEMDALQSAAASAGIKINLSQAPFNTVFANAAPCSGSSCTWQIENWGAGWEYSPDDYPTGGELYTTGAGSNVEGWNDPTTNRLIAATHTSSNPQAALDAYQNYMARVLPVVYQPLADYQVSAIANDLHGVSQNAFLNLTPEAWRLG</sequence>
<dbReference type="EMBL" id="CP001631">
    <property type="protein sequence ID" value="ACU54077.1"/>
    <property type="molecule type" value="Genomic_DNA"/>
</dbReference>
<dbReference type="HOGENOM" id="CLU_017028_8_1_11"/>
<reference evidence="7 8" key="1">
    <citation type="journal article" date="2009" name="Stand. Genomic Sci.">
        <title>Complete genome sequence of Acidimicrobium ferrooxidans type strain (ICP).</title>
        <authorList>
            <person name="Clum A."/>
            <person name="Nolan M."/>
            <person name="Lang E."/>
            <person name="Glavina Del Rio T."/>
            <person name="Tice H."/>
            <person name="Copeland A."/>
            <person name="Cheng J.F."/>
            <person name="Lucas S."/>
            <person name="Chen F."/>
            <person name="Bruce D."/>
            <person name="Goodwin L."/>
            <person name="Pitluck S."/>
            <person name="Ivanova N."/>
            <person name="Mavrommatis K."/>
            <person name="Mikhailova N."/>
            <person name="Pati A."/>
            <person name="Chen A."/>
            <person name="Palaniappan K."/>
            <person name="Goker M."/>
            <person name="Spring S."/>
            <person name="Land M."/>
            <person name="Hauser L."/>
            <person name="Chang Y.J."/>
            <person name="Jeffries C.C."/>
            <person name="Chain P."/>
            <person name="Bristow J."/>
            <person name="Eisen J.A."/>
            <person name="Markowitz V."/>
            <person name="Hugenholtz P."/>
            <person name="Kyrpides N.C."/>
            <person name="Klenk H.P."/>
            <person name="Lapidus A."/>
        </authorList>
    </citation>
    <scope>NUCLEOTIDE SEQUENCE [LARGE SCALE GENOMIC DNA]</scope>
    <source>
        <strain evidence="8">DSM 10331 / JCM 15462 / NBRC 103882 / ICP</strain>
    </source>
</reference>
<dbReference type="STRING" id="525909.Afer_1144"/>
<keyword evidence="4 5" id="KW-0732">Signal</keyword>
<feature type="chain" id="PRO_5039374030" evidence="5">
    <location>
        <begin position="26"/>
        <end position="608"/>
    </location>
</feature>
<dbReference type="PANTHER" id="PTHR30290:SF10">
    <property type="entry name" value="PERIPLASMIC OLIGOPEPTIDE-BINDING PROTEIN-RELATED"/>
    <property type="match status" value="1"/>
</dbReference>
<evidence type="ECO:0000259" key="6">
    <source>
        <dbReference type="Pfam" id="PF00496"/>
    </source>
</evidence>
<dbReference type="Pfam" id="PF00496">
    <property type="entry name" value="SBP_bac_5"/>
    <property type="match status" value="1"/>
</dbReference>
<evidence type="ECO:0000256" key="5">
    <source>
        <dbReference type="SAM" id="SignalP"/>
    </source>
</evidence>
<dbReference type="SUPFAM" id="SSF53850">
    <property type="entry name" value="Periplasmic binding protein-like II"/>
    <property type="match status" value="1"/>
</dbReference>
<comment type="similarity">
    <text evidence="2">Belongs to the bacterial solute-binding protein 5 family.</text>
</comment>
<dbReference type="InterPro" id="IPR006311">
    <property type="entry name" value="TAT_signal"/>
</dbReference>
<proteinExistence type="inferred from homology"/>
<protein>
    <submittedName>
        <fullName evidence="7">Extracellular solute-binding protein family 5</fullName>
    </submittedName>
</protein>
<dbReference type="PROSITE" id="PS51257">
    <property type="entry name" value="PROKAR_LIPOPROTEIN"/>
    <property type="match status" value="1"/>
</dbReference>
<dbReference type="Proteomes" id="UP000000771">
    <property type="component" value="Chromosome"/>
</dbReference>
<dbReference type="PROSITE" id="PS51318">
    <property type="entry name" value="TAT"/>
    <property type="match status" value="1"/>
</dbReference>
<dbReference type="KEGG" id="afo:Afer_1144"/>
<dbReference type="Gene3D" id="3.10.105.10">
    <property type="entry name" value="Dipeptide-binding Protein, Domain 3"/>
    <property type="match status" value="1"/>
</dbReference>
<organism evidence="7 8">
    <name type="scientific">Acidimicrobium ferrooxidans (strain DSM 10331 / JCM 15462 / NBRC 103882 / ICP)</name>
    <dbReference type="NCBI Taxonomy" id="525909"/>
    <lineage>
        <taxon>Bacteria</taxon>
        <taxon>Bacillati</taxon>
        <taxon>Actinomycetota</taxon>
        <taxon>Acidimicrobiia</taxon>
        <taxon>Acidimicrobiales</taxon>
        <taxon>Acidimicrobiaceae</taxon>
        <taxon>Acidimicrobium</taxon>
    </lineage>
</organism>
<dbReference type="InterPro" id="IPR000914">
    <property type="entry name" value="SBP_5_dom"/>
</dbReference>
<dbReference type="Gene3D" id="3.40.190.10">
    <property type="entry name" value="Periplasmic binding protein-like II"/>
    <property type="match status" value="1"/>
</dbReference>
<evidence type="ECO:0000313" key="7">
    <source>
        <dbReference type="EMBL" id="ACU54077.1"/>
    </source>
</evidence>
<dbReference type="GO" id="GO:0030313">
    <property type="term" value="C:cell envelope"/>
    <property type="evidence" value="ECO:0007669"/>
    <property type="project" value="UniProtKB-SubCell"/>
</dbReference>
<name>C7LZB9_ACIFD</name>
<keyword evidence="3" id="KW-0813">Transport</keyword>
<evidence type="ECO:0000256" key="2">
    <source>
        <dbReference type="ARBA" id="ARBA00005695"/>
    </source>
</evidence>
<feature type="domain" description="Solute-binding protein family 5" evidence="6">
    <location>
        <begin position="100"/>
        <end position="518"/>
    </location>
</feature>
<dbReference type="AlphaFoldDB" id="C7LZB9"/>
<gene>
    <name evidence="7" type="ordered locus">Afer_1144</name>
</gene>
<keyword evidence="8" id="KW-1185">Reference proteome</keyword>
<evidence type="ECO:0000256" key="3">
    <source>
        <dbReference type="ARBA" id="ARBA00022448"/>
    </source>
</evidence>
<dbReference type="eggNOG" id="COG0747">
    <property type="taxonomic scope" value="Bacteria"/>
</dbReference>
<accession>C7LZB9</accession>
<feature type="signal peptide" evidence="5">
    <location>
        <begin position="1"/>
        <end position="25"/>
    </location>
</feature>